<protein>
    <submittedName>
        <fullName evidence="1">Uncharacterized protein</fullName>
    </submittedName>
</protein>
<comment type="caution">
    <text evidence="1">The sequence shown here is derived from an EMBL/GenBank/DDBJ whole genome shotgun (WGS) entry which is preliminary data.</text>
</comment>
<reference evidence="1 2" key="1">
    <citation type="journal article" date="2019" name="Commun. Biol.">
        <title>The bagworm genome reveals a unique fibroin gene that provides high tensile strength.</title>
        <authorList>
            <person name="Kono N."/>
            <person name="Nakamura H."/>
            <person name="Ohtoshi R."/>
            <person name="Tomita M."/>
            <person name="Numata K."/>
            <person name="Arakawa K."/>
        </authorList>
    </citation>
    <scope>NUCLEOTIDE SEQUENCE [LARGE SCALE GENOMIC DNA]</scope>
</reference>
<dbReference type="EMBL" id="BGZK01002387">
    <property type="protein sequence ID" value="GBP93511.1"/>
    <property type="molecule type" value="Genomic_DNA"/>
</dbReference>
<name>A0A4C1ZXF8_EUMVA</name>
<accession>A0A4C1ZXF8</accession>
<keyword evidence="2" id="KW-1185">Reference proteome</keyword>
<evidence type="ECO:0000313" key="1">
    <source>
        <dbReference type="EMBL" id="GBP93511.1"/>
    </source>
</evidence>
<organism evidence="1 2">
    <name type="scientific">Eumeta variegata</name>
    <name type="common">Bagworm moth</name>
    <name type="synonym">Eumeta japonica</name>
    <dbReference type="NCBI Taxonomy" id="151549"/>
    <lineage>
        <taxon>Eukaryota</taxon>
        <taxon>Metazoa</taxon>
        <taxon>Ecdysozoa</taxon>
        <taxon>Arthropoda</taxon>
        <taxon>Hexapoda</taxon>
        <taxon>Insecta</taxon>
        <taxon>Pterygota</taxon>
        <taxon>Neoptera</taxon>
        <taxon>Endopterygota</taxon>
        <taxon>Lepidoptera</taxon>
        <taxon>Glossata</taxon>
        <taxon>Ditrysia</taxon>
        <taxon>Tineoidea</taxon>
        <taxon>Psychidae</taxon>
        <taxon>Oiketicinae</taxon>
        <taxon>Eumeta</taxon>
    </lineage>
</organism>
<sequence length="167" mass="19123">MAKDRVTDNYKVVIHPDRVPRGEHERRFNARPQNEIAAQNVNVRDGANIRAGRYVSSNEAAWRILGFRERYPAVTHLGTSARNPVDGWPGVKRRYSFGAFTVHVSNFECYCLRMLLNVIQGLNFLDLKQLTVKNLKLFDKCVRSWGWKMTTTDATMEEAVLVSPSPK</sequence>
<proteinExistence type="predicted"/>
<dbReference type="AlphaFoldDB" id="A0A4C1ZXF8"/>
<evidence type="ECO:0000313" key="2">
    <source>
        <dbReference type="Proteomes" id="UP000299102"/>
    </source>
</evidence>
<dbReference type="Proteomes" id="UP000299102">
    <property type="component" value="Unassembled WGS sequence"/>
</dbReference>
<gene>
    <name evidence="1" type="ORF">EVAR_98263_1</name>
</gene>